<comment type="caution">
    <text evidence="1">The sequence shown here is derived from an EMBL/GenBank/DDBJ whole genome shotgun (WGS) entry which is preliminary data.</text>
</comment>
<name>A0A101LVX3_PICGL</name>
<gene>
    <name evidence="1" type="ORF">ABT39_MTgene1944</name>
</gene>
<dbReference type="EMBL" id="LKAM01000013">
    <property type="protein sequence ID" value="KUM46138.1"/>
    <property type="molecule type" value="Genomic_DNA"/>
</dbReference>
<evidence type="ECO:0000313" key="1">
    <source>
        <dbReference type="EMBL" id="KUM46138.1"/>
    </source>
</evidence>
<dbReference type="AlphaFoldDB" id="A0A101LVX3"/>
<protein>
    <submittedName>
        <fullName evidence="1">Uncharacterized protein</fullName>
    </submittedName>
</protein>
<keyword evidence="1" id="KW-0496">Mitochondrion</keyword>
<accession>A0A101LVX3</accession>
<sequence>MSTRRKYEISKYLLIGHSRRGKAEIGKVRLRRTICLPASH</sequence>
<geneLocation type="mitochondrion" evidence="1"/>
<proteinExistence type="predicted"/>
<reference evidence="1" key="1">
    <citation type="journal article" date="2015" name="Genome Biol. Evol.">
        <title>Organellar Genomes of White Spruce (Picea glauca): Assembly and Annotation.</title>
        <authorList>
            <person name="Jackman S.D."/>
            <person name="Warren R.L."/>
            <person name="Gibb E.A."/>
            <person name="Vandervalk B.P."/>
            <person name="Mohamadi H."/>
            <person name="Chu J."/>
            <person name="Raymond A."/>
            <person name="Pleasance S."/>
            <person name="Coope R."/>
            <person name="Wildung M.R."/>
            <person name="Ritland C.E."/>
            <person name="Bousquet J."/>
            <person name="Jones S.J."/>
            <person name="Bohlmann J."/>
            <person name="Birol I."/>
        </authorList>
    </citation>
    <scope>NUCLEOTIDE SEQUENCE [LARGE SCALE GENOMIC DNA]</scope>
    <source>
        <tissue evidence="1">Flushing bud</tissue>
    </source>
</reference>
<organism evidence="1">
    <name type="scientific">Picea glauca</name>
    <name type="common">White spruce</name>
    <name type="synonym">Pinus glauca</name>
    <dbReference type="NCBI Taxonomy" id="3330"/>
    <lineage>
        <taxon>Eukaryota</taxon>
        <taxon>Viridiplantae</taxon>
        <taxon>Streptophyta</taxon>
        <taxon>Embryophyta</taxon>
        <taxon>Tracheophyta</taxon>
        <taxon>Spermatophyta</taxon>
        <taxon>Pinopsida</taxon>
        <taxon>Pinidae</taxon>
        <taxon>Conifers I</taxon>
        <taxon>Pinales</taxon>
        <taxon>Pinaceae</taxon>
        <taxon>Picea</taxon>
    </lineage>
</organism>